<name>A0A327P568_9BACT</name>
<protein>
    <submittedName>
        <fullName evidence="3">LytTR family transcriptional regulator</fullName>
    </submittedName>
</protein>
<dbReference type="GO" id="GO:0003677">
    <property type="term" value="F:DNA binding"/>
    <property type="evidence" value="ECO:0007669"/>
    <property type="project" value="InterPro"/>
</dbReference>
<evidence type="ECO:0000256" key="1">
    <source>
        <dbReference type="SAM" id="Phobius"/>
    </source>
</evidence>
<feature type="transmembrane region" description="Helical" evidence="1">
    <location>
        <begin position="17"/>
        <end position="35"/>
    </location>
</feature>
<feature type="domain" description="HTH LytTR-type" evidence="2">
    <location>
        <begin position="140"/>
        <end position="240"/>
    </location>
</feature>
<proteinExistence type="predicted"/>
<accession>A0A327P568</accession>
<organism evidence="3 4">
    <name type="scientific">Algoriphagus yeomjeoni</name>
    <dbReference type="NCBI Taxonomy" id="291403"/>
    <lineage>
        <taxon>Bacteria</taxon>
        <taxon>Pseudomonadati</taxon>
        <taxon>Bacteroidota</taxon>
        <taxon>Cytophagia</taxon>
        <taxon>Cytophagales</taxon>
        <taxon>Cyclobacteriaceae</taxon>
        <taxon>Algoriphagus</taxon>
    </lineage>
</organism>
<evidence type="ECO:0000313" key="4">
    <source>
        <dbReference type="Proteomes" id="UP000249610"/>
    </source>
</evidence>
<dbReference type="Proteomes" id="UP000249610">
    <property type="component" value="Unassembled WGS sequence"/>
</dbReference>
<dbReference type="EMBL" id="QLLK01000010">
    <property type="protein sequence ID" value="RAI86711.1"/>
    <property type="molecule type" value="Genomic_DNA"/>
</dbReference>
<dbReference type="InterPro" id="IPR007492">
    <property type="entry name" value="LytTR_DNA-bd_dom"/>
</dbReference>
<keyword evidence="4" id="KW-1185">Reference proteome</keyword>
<comment type="caution">
    <text evidence="3">The sequence shown here is derived from an EMBL/GenBank/DDBJ whole genome shotgun (WGS) entry which is preliminary data.</text>
</comment>
<dbReference type="SMART" id="SM00850">
    <property type="entry name" value="LytTR"/>
    <property type="match status" value="1"/>
</dbReference>
<evidence type="ECO:0000313" key="3">
    <source>
        <dbReference type="EMBL" id="RAI86711.1"/>
    </source>
</evidence>
<gene>
    <name evidence="3" type="ORF">LV83_03267</name>
</gene>
<feature type="transmembrane region" description="Helical" evidence="1">
    <location>
        <begin position="56"/>
        <end position="81"/>
    </location>
</feature>
<sequence>MYGTGARYLDSLSNTSFFIKLLAAFLIAGFFIEFVHRVTVQLDKSYDWKEKPLVRLLLQFALGMLLPGIIDLFFLSIYQWYFGINTMYKDPSAQSSFPVMALPVFLFNVYYLFYYHILRNKQDKEQTPSSNEILLVQQGTKTIPIFLTDIRFIYHQNRMNYLVTCEESKFYLNETLDELERNLPHRDFFRVNRKMIIHYRACLNFKSNGHGKLILNLEPPFAGEVTVSQNRSTQFKEWIKR</sequence>
<dbReference type="AlphaFoldDB" id="A0A327P568"/>
<dbReference type="Pfam" id="PF04397">
    <property type="entry name" value="LytTR"/>
    <property type="match status" value="1"/>
</dbReference>
<reference evidence="3 4" key="1">
    <citation type="submission" date="2018-06" db="EMBL/GenBank/DDBJ databases">
        <title>Genomic Encyclopedia of Archaeal and Bacterial Type Strains, Phase II (KMG-II): from individual species to whole genera.</title>
        <authorList>
            <person name="Goeker M."/>
        </authorList>
    </citation>
    <scope>NUCLEOTIDE SEQUENCE [LARGE SCALE GENOMIC DNA]</scope>
    <source>
        <strain evidence="3 4">DSM 23446</strain>
    </source>
</reference>
<keyword evidence="1" id="KW-0812">Transmembrane</keyword>
<dbReference type="Gene3D" id="2.40.50.1020">
    <property type="entry name" value="LytTr DNA-binding domain"/>
    <property type="match status" value="1"/>
</dbReference>
<keyword evidence="1" id="KW-1133">Transmembrane helix</keyword>
<feature type="transmembrane region" description="Helical" evidence="1">
    <location>
        <begin position="93"/>
        <end position="114"/>
    </location>
</feature>
<keyword evidence="1" id="KW-0472">Membrane</keyword>
<evidence type="ECO:0000259" key="2">
    <source>
        <dbReference type="SMART" id="SM00850"/>
    </source>
</evidence>